<dbReference type="Proteomes" id="UP000593601">
    <property type="component" value="Chromosome"/>
</dbReference>
<evidence type="ECO:0000256" key="2">
    <source>
        <dbReference type="ARBA" id="ARBA00022840"/>
    </source>
</evidence>
<evidence type="ECO:0000313" key="5">
    <source>
        <dbReference type="Proteomes" id="UP000593601"/>
    </source>
</evidence>
<dbReference type="SUPFAM" id="SSF52540">
    <property type="entry name" value="P-loop containing nucleoside triphosphate hydrolases"/>
    <property type="match status" value="1"/>
</dbReference>
<dbReference type="InterPro" id="IPR014217">
    <property type="entry name" value="Spore_III_AA"/>
</dbReference>
<evidence type="ECO:0000256" key="1">
    <source>
        <dbReference type="ARBA" id="ARBA00022741"/>
    </source>
</evidence>
<dbReference type="GO" id="GO:0005524">
    <property type="term" value="F:ATP binding"/>
    <property type="evidence" value="ECO:0007669"/>
    <property type="project" value="UniProtKB-KW"/>
</dbReference>
<dbReference type="Gene3D" id="3.40.50.300">
    <property type="entry name" value="P-loop containing nucleotide triphosphate hydrolases"/>
    <property type="match status" value="1"/>
</dbReference>
<sequence>MGGLRKTEIIRLFAKSIRSILELFDKDFDGIYEIRLRTGAPLQMIYGGRDCFLKKNGGETYLSQNAYVVTTEDICETMEYIGNYSLYAFEDELRQGFLTVRGGHRVGVAGQVIVEDGKIKGVSPITCVNVRISHQIIGCGNVLFPYLWNCGEFCHTLIISAPRCGKTTLLRDIVRQLSDGNERFPGLTVGVVDERSEIAGCYQGVPQNDIGIRTDVLDGCPKAEGMMMLIRSMSPQVVAVDEIGTAADIRALESVLNCGCKVLATVHGNNIDDVRKKPLLSSMVDAHVFERYVLLSNRMRAGTVQAVFDGRGTCLFERERFAC</sequence>
<keyword evidence="1" id="KW-0547">Nucleotide-binding</keyword>
<evidence type="ECO:0000313" key="4">
    <source>
        <dbReference type="EMBL" id="QOV20036.1"/>
    </source>
</evidence>
<dbReference type="PANTHER" id="PTHR20953:SF3">
    <property type="entry name" value="P-LOOP CONTAINING NUCLEOSIDE TRIPHOSPHATE HYDROLASES SUPERFAMILY PROTEIN"/>
    <property type="match status" value="1"/>
</dbReference>
<evidence type="ECO:0000259" key="3">
    <source>
        <dbReference type="SMART" id="SM00382"/>
    </source>
</evidence>
<dbReference type="SMART" id="SM00382">
    <property type="entry name" value="AAA"/>
    <property type="match status" value="1"/>
</dbReference>
<gene>
    <name evidence="4" type="primary">spoIIIAA</name>
    <name evidence="4" type="ORF">INP51_03535</name>
</gene>
<dbReference type="EMBL" id="CP063304">
    <property type="protein sequence ID" value="QOV20036.1"/>
    <property type="molecule type" value="Genomic_DNA"/>
</dbReference>
<keyword evidence="5" id="KW-1185">Reference proteome</keyword>
<accession>A0A7M2RI78</accession>
<dbReference type="AlphaFoldDB" id="A0A7M2RI78"/>
<keyword evidence="2" id="KW-0067">ATP-binding</keyword>
<reference evidence="4 5" key="1">
    <citation type="submission" date="2020-10" db="EMBL/GenBank/DDBJ databases">
        <title>Blautia liquoris sp.nov., isolated from the mud in a fermentation cellar used for the production of Chinese strong-flavoured liquor.</title>
        <authorList>
            <person name="Lu L."/>
        </authorList>
    </citation>
    <scope>NUCLEOTIDE SEQUENCE [LARGE SCALE GENOMIC DNA]</scope>
    <source>
        <strain evidence="4 5">LZLJ-3</strain>
    </source>
</reference>
<dbReference type="InterPro" id="IPR003593">
    <property type="entry name" value="AAA+_ATPase"/>
</dbReference>
<organism evidence="4 5">
    <name type="scientific">Blautia liquoris</name>
    <dbReference type="NCBI Taxonomy" id="2779518"/>
    <lineage>
        <taxon>Bacteria</taxon>
        <taxon>Bacillati</taxon>
        <taxon>Bacillota</taxon>
        <taxon>Clostridia</taxon>
        <taxon>Lachnospirales</taxon>
        <taxon>Lachnospiraceae</taxon>
        <taxon>Blautia</taxon>
    </lineage>
</organism>
<dbReference type="PANTHER" id="PTHR20953">
    <property type="entry name" value="KINASE-RELATED"/>
    <property type="match status" value="1"/>
</dbReference>
<proteinExistence type="predicted"/>
<dbReference type="InterPro" id="IPR045735">
    <property type="entry name" value="Spore_III_AA_AAA+_ATPase"/>
</dbReference>
<dbReference type="Pfam" id="PF19568">
    <property type="entry name" value="Spore_III_AA"/>
    <property type="match status" value="1"/>
</dbReference>
<name>A0A7M2RI78_9FIRM</name>
<dbReference type="RefSeq" id="WP_193736356.1">
    <property type="nucleotide sequence ID" value="NZ_CP063304.1"/>
</dbReference>
<dbReference type="InterPro" id="IPR027417">
    <property type="entry name" value="P-loop_NTPase"/>
</dbReference>
<dbReference type="NCBIfam" id="TIGR02858">
    <property type="entry name" value="spore_III_AA"/>
    <property type="match status" value="1"/>
</dbReference>
<protein>
    <submittedName>
        <fullName evidence="4">Stage III sporulation protein AA</fullName>
    </submittedName>
</protein>
<feature type="domain" description="AAA+ ATPase" evidence="3">
    <location>
        <begin position="152"/>
        <end position="294"/>
    </location>
</feature>
<dbReference type="KEGG" id="bliq:INP51_03535"/>